<protein>
    <submittedName>
        <fullName evidence="1">Uncharacterized protein</fullName>
    </submittedName>
</protein>
<organism evidence="1 2">
    <name type="scientific">Populus alba x Populus x berolinensis</name>
    <dbReference type="NCBI Taxonomy" id="444605"/>
    <lineage>
        <taxon>Eukaryota</taxon>
        <taxon>Viridiplantae</taxon>
        <taxon>Streptophyta</taxon>
        <taxon>Embryophyta</taxon>
        <taxon>Tracheophyta</taxon>
        <taxon>Spermatophyta</taxon>
        <taxon>Magnoliopsida</taxon>
        <taxon>eudicotyledons</taxon>
        <taxon>Gunneridae</taxon>
        <taxon>Pentapetalae</taxon>
        <taxon>rosids</taxon>
        <taxon>fabids</taxon>
        <taxon>Malpighiales</taxon>
        <taxon>Salicaceae</taxon>
        <taxon>Saliceae</taxon>
        <taxon>Populus</taxon>
    </lineage>
</organism>
<dbReference type="Proteomes" id="UP001164929">
    <property type="component" value="Chromosome 19"/>
</dbReference>
<name>A0AAD6L9T4_9ROSI</name>
<sequence length="56" mass="6242">MVLKKCGTCIFSKSKILSRSGLSRDKEPRCLPAVMTLMELFSGSSFLDQNQANKVF</sequence>
<reference evidence="1" key="1">
    <citation type="journal article" date="2023" name="Mol. Ecol. Resour.">
        <title>Chromosome-level genome assembly of a triploid poplar Populus alba 'Berolinensis'.</title>
        <authorList>
            <person name="Chen S."/>
            <person name="Yu Y."/>
            <person name="Wang X."/>
            <person name="Wang S."/>
            <person name="Zhang T."/>
            <person name="Zhou Y."/>
            <person name="He R."/>
            <person name="Meng N."/>
            <person name="Wang Y."/>
            <person name="Liu W."/>
            <person name="Liu Z."/>
            <person name="Liu J."/>
            <person name="Guo Q."/>
            <person name="Huang H."/>
            <person name="Sederoff R.R."/>
            <person name="Wang G."/>
            <person name="Qu G."/>
            <person name="Chen S."/>
        </authorList>
    </citation>
    <scope>NUCLEOTIDE SEQUENCE</scope>
    <source>
        <strain evidence="1">SC-2020</strain>
    </source>
</reference>
<dbReference type="AlphaFoldDB" id="A0AAD6L9T4"/>
<comment type="caution">
    <text evidence="1">The sequence shown here is derived from an EMBL/GenBank/DDBJ whole genome shotgun (WGS) entry which is preliminary data.</text>
</comment>
<dbReference type="EMBL" id="JAQIZT010000019">
    <property type="protein sequence ID" value="KAJ6952468.1"/>
    <property type="molecule type" value="Genomic_DNA"/>
</dbReference>
<keyword evidence="2" id="KW-1185">Reference proteome</keyword>
<evidence type="ECO:0000313" key="1">
    <source>
        <dbReference type="EMBL" id="KAJ6952468.1"/>
    </source>
</evidence>
<accession>A0AAD6L9T4</accession>
<proteinExistence type="predicted"/>
<gene>
    <name evidence="1" type="ORF">NC653_041569</name>
</gene>
<evidence type="ECO:0000313" key="2">
    <source>
        <dbReference type="Proteomes" id="UP001164929"/>
    </source>
</evidence>